<dbReference type="Proteomes" id="UP000464787">
    <property type="component" value="Chromosome"/>
</dbReference>
<dbReference type="SUPFAM" id="SSF56399">
    <property type="entry name" value="ADP-ribosylation"/>
    <property type="match status" value="1"/>
</dbReference>
<organism evidence="1 2">
    <name type="scientific">Xylophilus rhododendri</name>
    <dbReference type="NCBI Taxonomy" id="2697032"/>
    <lineage>
        <taxon>Bacteria</taxon>
        <taxon>Pseudomonadati</taxon>
        <taxon>Pseudomonadota</taxon>
        <taxon>Betaproteobacteria</taxon>
        <taxon>Burkholderiales</taxon>
        <taxon>Xylophilus</taxon>
    </lineage>
</organism>
<name>A0A857IYN8_9BURK</name>
<dbReference type="RefSeq" id="WP_160550198.1">
    <property type="nucleotide sequence ID" value="NZ_CP047650.1"/>
</dbReference>
<gene>
    <name evidence="1" type="ORF">GT347_00935</name>
</gene>
<protein>
    <submittedName>
        <fullName evidence="1">Uncharacterized protein</fullName>
    </submittedName>
</protein>
<dbReference type="AlphaFoldDB" id="A0A857IYN8"/>
<accession>A0A857IYN8</accession>
<keyword evidence="2" id="KW-1185">Reference proteome</keyword>
<proteinExistence type="predicted"/>
<dbReference type="KEGG" id="xyk:GT347_00935"/>
<dbReference type="EMBL" id="CP047650">
    <property type="protein sequence ID" value="QHI96680.1"/>
    <property type="molecule type" value="Genomic_DNA"/>
</dbReference>
<evidence type="ECO:0000313" key="1">
    <source>
        <dbReference type="EMBL" id="QHI96680.1"/>
    </source>
</evidence>
<reference evidence="1 2" key="1">
    <citation type="submission" date="2020-01" db="EMBL/GenBank/DDBJ databases">
        <title>Genome sequencing of strain KACC 21265.</title>
        <authorList>
            <person name="Heo J."/>
            <person name="Kim S.-J."/>
            <person name="Kim J.-S."/>
            <person name="Hong S.-B."/>
            <person name="Kwon S.-W."/>
        </authorList>
    </citation>
    <scope>NUCLEOTIDE SEQUENCE [LARGE SCALE GENOMIC DNA]</scope>
    <source>
        <strain evidence="1 2">KACC 21265</strain>
    </source>
</reference>
<evidence type="ECO:0000313" key="2">
    <source>
        <dbReference type="Proteomes" id="UP000464787"/>
    </source>
</evidence>
<sequence>MHRQAGQAGRQEDVNHGSGQLVVAYHGCDRSTEDALVTGQLLALQPSDNPYDWLGPGVYFFQDDWRRALMFAQASADQPHRKFTQRPIHDPSVVGAVLKLTATLDVSTQDGIGAFRTAYEALKLSGVRLKQNRKSASQDTDVILRGLDRQVFKYLHQMYTDQGLPAPDAIRGAFPQGEAVAPTSAIFANSHVQIALLNPGCVLGYFRVPELARARAGL</sequence>